<evidence type="ECO:0000313" key="2">
    <source>
        <dbReference type="Proteomes" id="UP000007524"/>
    </source>
</evidence>
<keyword evidence="2" id="KW-1185">Reference proteome</keyword>
<dbReference type="EMBL" id="JQ513383">
    <property type="protein sequence ID" value="AFA44677.1"/>
    <property type="molecule type" value="Genomic_DNA"/>
</dbReference>
<dbReference type="GeneID" id="14012992"/>
<sequence length="105" mass="12419">MKLSEDKYYSTLDLISELFHDYKIRKTYASYTLSKLLGIHYEEYIQYLSIKYKNALCDTTSHGEGVIIEFSYDKFGILIYCTNNSYGFCTRLEFVEIITDEKTEK</sequence>
<proteinExistence type="predicted"/>
<dbReference type="Proteomes" id="UP000007524">
    <property type="component" value="Segment"/>
</dbReference>
<gene>
    <name evidence="1" type="ORF">RaK2_00404</name>
</gene>
<accession>H6X4L1</accession>
<dbReference type="KEGG" id="vg:14012992"/>
<evidence type="ECO:0000313" key="1">
    <source>
        <dbReference type="EMBL" id="AFA44677.1"/>
    </source>
</evidence>
<reference evidence="1 2" key="1">
    <citation type="journal article" date="2012" name="J. Virol.">
        <title>Genome of Klebsiella sp.-Infecting Bacteriophage vB_KleM_RaK2.</title>
        <authorList>
            <person name="Simoliunas E."/>
            <person name="Kaliniene L."/>
            <person name="Truncaite L."/>
            <person name="Klausa V."/>
            <person name="Zajanckauskaite A."/>
            <person name="Meskys R."/>
        </authorList>
    </citation>
    <scope>NUCLEOTIDE SEQUENCE [LARGE SCALE GENOMIC DNA]</scope>
</reference>
<organism evidence="1 2">
    <name type="scientific">Klebsiella phage vB_KleM_RaK2</name>
    <dbReference type="NCBI Taxonomy" id="1147094"/>
    <lineage>
        <taxon>Viruses</taxon>
        <taxon>Duplodnaviria</taxon>
        <taxon>Heunggongvirae</taxon>
        <taxon>Uroviricota</taxon>
        <taxon>Caudoviricetes</taxon>
        <taxon>Alcyoneusvirus</taxon>
        <taxon>Alcyoneusvirus RaK2</taxon>
    </lineage>
</organism>
<name>H6X4L1_9CAUD</name>
<protein>
    <submittedName>
        <fullName evidence="1">Uncharacterized protein</fullName>
    </submittedName>
</protein>
<dbReference type="RefSeq" id="YP_007007559.1">
    <property type="nucleotide sequence ID" value="NC_019526.1"/>
</dbReference>